<reference evidence="1 2" key="1">
    <citation type="submission" date="2019-03" db="EMBL/GenBank/DDBJ databases">
        <title>First draft genome of Liparis tanakae, snailfish: a comprehensive survey of snailfish specific genes.</title>
        <authorList>
            <person name="Kim W."/>
            <person name="Song I."/>
            <person name="Jeong J.-H."/>
            <person name="Kim D."/>
            <person name="Kim S."/>
            <person name="Ryu S."/>
            <person name="Song J.Y."/>
            <person name="Lee S.K."/>
        </authorList>
    </citation>
    <scope>NUCLEOTIDE SEQUENCE [LARGE SCALE GENOMIC DNA]</scope>
    <source>
        <tissue evidence="1">Muscle</tissue>
    </source>
</reference>
<protein>
    <submittedName>
        <fullName evidence="1">Uncharacterized protein</fullName>
    </submittedName>
</protein>
<name>A0A4Z2IBB9_9TELE</name>
<evidence type="ECO:0000313" key="2">
    <source>
        <dbReference type="Proteomes" id="UP000314294"/>
    </source>
</evidence>
<gene>
    <name evidence="1" type="ORF">EYF80_015352</name>
</gene>
<evidence type="ECO:0000313" key="1">
    <source>
        <dbReference type="EMBL" id="TNN74393.1"/>
    </source>
</evidence>
<sequence length="67" mass="7168">MVRTLWAKNRPLRQSMNAETGVRVPVASFAAQSIPNAAIVTLRKTAPGLQAAAARPRRGTLEVDIDG</sequence>
<keyword evidence="2" id="KW-1185">Reference proteome</keyword>
<dbReference type="Proteomes" id="UP000314294">
    <property type="component" value="Unassembled WGS sequence"/>
</dbReference>
<dbReference type="EMBL" id="SRLO01000114">
    <property type="protein sequence ID" value="TNN74393.1"/>
    <property type="molecule type" value="Genomic_DNA"/>
</dbReference>
<organism evidence="1 2">
    <name type="scientific">Liparis tanakae</name>
    <name type="common">Tanaka's snailfish</name>
    <dbReference type="NCBI Taxonomy" id="230148"/>
    <lineage>
        <taxon>Eukaryota</taxon>
        <taxon>Metazoa</taxon>
        <taxon>Chordata</taxon>
        <taxon>Craniata</taxon>
        <taxon>Vertebrata</taxon>
        <taxon>Euteleostomi</taxon>
        <taxon>Actinopterygii</taxon>
        <taxon>Neopterygii</taxon>
        <taxon>Teleostei</taxon>
        <taxon>Neoteleostei</taxon>
        <taxon>Acanthomorphata</taxon>
        <taxon>Eupercaria</taxon>
        <taxon>Perciformes</taxon>
        <taxon>Cottioidei</taxon>
        <taxon>Cottales</taxon>
        <taxon>Liparidae</taxon>
        <taxon>Liparis</taxon>
    </lineage>
</organism>
<dbReference type="AlphaFoldDB" id="A0A4Z2IBB9"/>
<accession>A0A4Z2IBB9</accession>
<comment type="caution">
    <text evidence="1">The sequence shown here is derived from an EMBL/GenBank/DDBJ whole genome shotgun (WGS) entry which is preliminary data.</text>
</comment>
<proteinExistence type="predicted"/>